<organism evidence="2 3">
    <name type="scientific">Fusobacterium necrophorum BL</name>
    <dbReference type="NCBI Taxonomy" id="1441732"/>
    <lineage>
        <taxon>Bacteria</taxon>
        <taxon>Fusobacteriati</taxon>
        <taxon>Fusobacteriota</taxon>
        <taxon>Fusobacteriia</taxon>
        <taxon>Fusobacteriales</taxon>
        <taxon>Fusobacteriaceae</taxon>
        <taxon>Fusobacterium</taxon>
    </lineage>
</organism>
<reference evidence="2 3" key="1">
    <citation type="submission" date="2014-01" db="EMBL/GenBank/DDBJ databases">
        <title>Comparative genomics of Fusobacterium necrophorum wild isolates.</title>
        <authorList>
            <person name="Kittichotirat W."/>
            <person name="Bumgarner R.E."/>
            <person name="Lawrence P."/>
        </authorList>
    </citation>
    <scope>NUCLEOTIDE SEQUENCE [LARGE SCALE GENOMIC DNA]</scope>
    <source>
        <strain evidence="2 3">BL</strain>
    </source>
</reference>
<name>A0AB73BX40_9FUSO</name>
<dbReference type="Pfam" id="PF14243">
    <property type="entry name" value="R2K_3"/>
    <property type="match status" value="1"/>
</dbReference>
<proteinExistence type="predicted"/>
<gene>
    <name evidence="2" type="ORF">FUSO3_03935</name>
</gene>
<dbReference type="AlphaFoldDB" id="A0AB73BX40"/>
<sequence>MKFQNREVINFIFCNHPLSNKTVDPDYEKEYALALRLGFNVALFSYEELELGNLKLFQYEELELGNLKLFQPPEKEIKGFTIYRGWMMKPELYKNFYQKLSEREIFLVNSPEEYNYCHLLPKWYDEVFPETPKSYWTTDNSIEEAVKILKEVKKDAIIKDYVKSRKYEWKDSFFIPFHQNMEYKRKIIENFIHRQGESLIGGIVFREFISLKSLGLHQKSAIPISEEYRIVILLGKIISISSYWIRKEKINKEKIENFVTKYIHKIKSNFFTIDLGVLENGELIIIELGDGQVSGLQEEKVENYYRNIDYLLTKKILVKK</sequence>
<evidence type="ECO:0000259" key="1">
    <source>
        <dbReference type="Pfam" id="PF14243"/>
    </source>
</evidence>
<comment type="caution">
    <text evidence="2">The sequence shown here is derived from an EMBL/GenBank/DDBJ whole genome shotgun (WGS) entry which is preliminary data.</text>
</comment>
<dbReference type="EMBL" id="JAAC01000061">
    <property type="protein sequence ID" value="KDE63844.1"/>
    <property type="molecule type" value="Genomic_DNA"/>
</dbReference>
<protein>
    <recommendedName>
        <fullName evidence="1">ATP-grasp domain-containing protein</fullName>
    </recommendedName>
</protein>
<evidence type="ECO:0000313" key="3">
    <source>
        <dbReference type="Proteomes" id="UP000027473"/>
    </source>
</evidence>
<dbReference type="RefSeq" id="WP_051611716.1">
    <property type="nucleotide sequence ID" value="NZ_JAAC01000061.1"/>
</dbReference>
<accession>A0AB73BX40</accession>
<evidence type="ECO:0000313" key="2">
    <source>
        <dbReference type="EMBL" id="KDE63844.1"/>
    </source>
</evidence>
<dbReference type="InterPro" id="IPR025643">
    <property type="entry name" value="R2K_3"/>
</dbReference>
<dbReference type="Proteomes" id="UP000027473">
    <property type="component" value="Unassembled WGS sequence"/>
</dbReference>
<feature type="domain" description="ATP-grasp" evidence="1">
    <location>
        <begin position="155"/>
        <end position="299"/>
    </location>
</feature>